<feature type="signal peptide" evidence="1">
    <location>
        <begin position="1"/>
        <end position="21"/>
    </location>
</feature>
<proteinExistence type="predicted"/>
<feature type="chain" id="PRO_5038371568" evidence="1">
    <location>
        <begin position="22"/>
        <end position="66"/>
    </location>
</feature>
<reference evidence="2" key="1">
    <citation type="journal article" date="2019" name="bioRxiv">
        <title>The Genome of the Zebra Mussel, Dreissena polymorpha: A Resource for Invasive Species Research.</title>
        <authorList>
            <person name="McCartney M.A."/>
            <person name="Auch B."/>
            <person name="Kono T."/>
            <person name="Mallez S."/>
            <person name="Zhang Y."/>
            <person name="Obille A."/>
            <person name="Becker A."/>
            <person name="Abrahante J.E."/>
            <person name="Garbe J."/>
            <person name="Badalamenti J.P."/>
            <person name="Herman A."/>
            <person name="Mangelson H."/>
            <person name="Liachko I."/>
            <person name="Sullivan S."/>
            <person name="Sone E.D."/>
            <person name="Koren S."/>
            <person name="Silverstein K.A.T."/>
            <person name="Beckman K.B."/>
            <person name="Gohl D.M."/>
        </authorList>
    </citation>
    <scope>NUCLEOTIDE SEQUENCE</scope>
    <source>
        <strain evidence="2">Duluth1</strain>
        <tissue evidence="2">Whole animal</tissue>
    </source>
</reference>
<name>A0A9D4FGU0_DREPO</name>
<evidence type="ECO:0000313" key="2">
    <source>
        <dbReference type="EMBL" id="KAH3797686.1"/>
    </source>
</evidence>
<organism evidence="2 3">
    <name type="scientific">Dreissena polymorpha</name>
    <name type="common">Zebra mussel</name>
    <name type="synonym">Mytilus polymorpha</name>
    <dbReference type="NCBI Taxonomy" id="45954"/>
    <lineage>
        <taxon>Eukaryota</taxon>
        <taxon>Metazoa</taxon>
        <taxon>Spiralia</taxon>
        <taxon>Lophotrochozoa</taxon>
        <taxon>Mollusca</taxon>
        <taxon>Bivalvia</taxon>
        <taxon>Autobranchia</taxon>
        <taxon>Heteroconchia</taxon>
        <taxon>Euheterodonta</taxon>
        <taxon>Imparidentia</taxon>
        <taxon>Neoheterodontei</taxon>
        <taxon>Myida</taxon>
        <taxon>Dreissenoidea</taxon>
        <taxon>Dreissenidae</taxon>
        <taxon>Dreissena</taxon>
    </lineage>
</organism>
<evidence type="ECO:0000313" key="3">
    <source>
        <dbReference type="Proteomes" id="UP000828390"/>
    </source>
</evidence>
<sequence length="66" mass="7810">MRVSRTVMCVTFFMNVVGVFSKDIDFDDFYSKRLLSYLRRKYPGYIFHPIKNGLGELNESPLRLDI</sequence>
<dbReference type="Proteomes" id="UP000828390">
    <property type="component" value="Unassembled WGS sequence"/>
</dbReference>
<keyword evidence="3" id="KW-1185">Reference proteome</keyword>
<evidence type="ECO:0000256" key="1">
    <source>
        <dbReference type="SAM" id="SignalP"/>
    </source>
</evidence>
<accession>A0A9D4FGU0</accession>
<dbReference type="EMBL" id="JAIWYP010000007">
    <property type="protein sequence ID" value="KAH3797686.1"/>
    <property type="molecule type" value="Genomic_DNA"/>
</dbReference>
<reference evidence="2" key="2">
    <citation type="submission" date="2020-11" db="EMBL/GenBank/DDBJ databases">
        <authorList>
            <person name="McCartney M.A."/>
            <person name="Auch B."/>
            <person name="Kono T."/>
            <person name="Mallez S."/>
            <person name="Becker A."/>
            <person name="Gohl D.M."/>
            <person name="Silverstein K.A.T."/>
            <person name="Koren S."/>
            <person name="Bechman K.B."/>
            <person name="Herman A."/>
            <person name="Abrahante J.E."/>
            <person name="Garbe J."/>
        </authorList>
    </citation>
    <scope>NUCLEOTIDE SEQUENCE</scope>
    <source>
        <strain evidence="2">Duluth1</strain>
        <tissue evidence="2">Whole animal</tissue>
    </source>
</reference>
<comment type="caution">
    <text evidence="2">The sequence shown here is derived from an EMBL/GenBank/DDBJ whole genome shotgun (WGS) entry which is preliminary data.</text>
</comment>
<dbReference type="AlphaFoldDB" id="A0A9D4FGU0"/>
<gene>
    <name evidence="2" type="ORF">DPMN_151271</name>
</gene>
<keyword evidence="1" id="KW-0732">Signal</keyword>
<protein>
    <submittedName>
        <fullName evidence="2">Uncharacterized protein</fullName>
    </submittedName>
</protein>